<name>A0ABX1GJI1_9GAMM</name>
<dbReference type="InterPro" id="IPR002716">
    <property type="entry name" value="PIN_dom"/>
</dbReference>
<protein>
    <submittedName>
        <fullName evidence="2">Type II toxin-antitoxin system VapC family toxin</fullName>
    </submittedName>
</protein>
<dbReference type="SUPFAM" id="SSF88723">
    <property type="entry name" value="PIN domain-like"/>
    <property type="match status" value="1"/>
</dbReference>
<gene>
    <name evidence="2" type="ORF">HCU74_18460</name>
</gene>
<sequence>MIAIDTNVLLRYLLEDDPVQSTKAAKLIGGSRTVLVTDVVLIETIWTLKGRKYQLDKPELVNVIKALFQEPNIRFEDGQATWVALDQYRKSNGADFADALIVNKAKLIASEPGETFEGSYTFDKAAQKLPEAKEPK</sequence>
<proteinExistence type="predicted"/>
<dbReference type="RefSeq" id="WP_168451916.1">
    <property type="nucleotide sequence ID" value="NZ_JAAWWK010000008.1"/>
</dbReference>
<dbReference type="Gene3D" id="3.40.50.1010">
    <property type="entry name" value="5'-nuclease"/>
    <property type="match status" value="1"/>
</dbReference>
<evidence type="ECO:0000259" key="1">
    <source>
        <dbReference type="Pfam" id="PF01850"/>
    </source>
</evidence>
<dbReference type="InterPro" id="IPR029060">
    <property type="entry name" value="PIN-like_dom_sf"/>
</dbReference>
<accession>A0ABX1GJI1</accession>
<dbReference type="PANTHER" id="PTHR39664">
    <property type="match status" value="1"/>
</dbReference>
<dbReference type="Proteomes" id="UP000765845">
    <property type="component" value="Unassembled WGS sequence"/>
</dbReference>
<evidence type="ECO:0000313" key="2">
    <source>
        <dbReference type="EMBL" id="NKI19394.1"/>
    </source>
</evidence>
<evidence type="ECO:0000313" key="3">
    <source>
        <dbReference type="Proteomes" id="UP000765845"/>
    </source>
</evidence>
<organism evidence="2 3">
    <name type="scientific">Spongiibacter thalassae</name>
    <dbReference type="NCBI Taxonomy" id="2721624"/>
    <lineage>
        <taxon>Bacteria</taxon>
        <taxon>Pseudomonadati</taxon>
        <taxon>Pseudomonadota</taxon>
        <taxon>Gammaproteobacteria</taxon>
        <taxon>Cellvibrionales</taxon>
        <taxon>Spongiibacteraceae</taxon>
        <taxon>Spongiibacter</taxon>
    </lineage>
</organism>
<keyword evidence="3" id="KW-1185">Reference proteome</keyword>
<comment type="caution">
    <text evidence="2">The sequence shown here is derived from an EMBL/GenBank/DDBJ whole genome shotgun (WGS) entry which is preliminary data.</text>
</comment>
<dbReference type="CDD" id="cd18683">
    <property type="entry name" value="PIN_VapC-like"/>
    <property type="match status" value="1"/>
</dbReference>
<dbReference type="Pfam" id="PF01850">
    <property type="entry name" value="PIN"/>
    <property type="match status" value="1"/>
</dbReference>
<reference evidence="2 3" key="1">
    <citation type="submission" date="2020-04" db="EMBL/GenBank/DDBJ databases">
        <authorList>
            <person name="Yoon J."/>
        </authorList>
    </citation>
    <scope>NUCLEOTIDE SEQUENCE [LARGE SCALE GENOMIC DNA]</scope>
    <source>
        <strain evidence="2 3">KMU-166</strain>
    </source>
</reference>
<dbReference type="EMBL" id="JAAWWK010000008">
    <property type="protein sequence ID" value="NKI19394.1"/>
    <property type="molecule type" value="Genomic_DNA"/>
</dbReference>
<dbReference type="PANTHER" id="PTHR39664:SF2">
    <property type="entry name" value="NUCLEIC ACID-BINDING PROTEIN, CONTAINING PIN DOMAIN-RELATED"/>
    <property type="match status" value="1"/>
</dbReference>
<feature type="domain" description="PIN" evidence="1">
    <location>
        <begin position="3"/>
        <end position="108"/>
    </location>
</feature>